<dbReference type="GO" id="GO:0042157">
    <property type="term" value="P:lipoprotein metabolic process"/>
    <property type="evidence" value="ECO:0007669"/>
    <property type="project" value="InterPro"/>
</dbReference>
<dbReference type="GO" id="GO:0006869">
    <property type="term" value="P:lipid transport"/>
    <property type="evidence" value="ECO:0007669"/>
    <property type="project" value="InterPro"/>
</dbReference>
<sequence>MAEQCRVKLLPLDNQGVPRYDDQTGEVLIPEDDFLLYKGMCDKTMILLDHWIDNREKLEKELSLIAEDLDRWEYGTNISTTVGSVAGIGGGAAIIAGMIVMPPVAVAGLAVGGAAAVSNLTTGILKMANIKKNVDIAMKMLEYDKQLTENLANGIVMLEETESSVLSKNKIKIERRLGDRVNRDTVMNGIGVGAVSVAGGAARLLLKESTVIESAALKGAVHAATAIGIAIDLLTAIQSVRGLAKGSHSEVAKKLRSTAEELKTNRENITRRLLMEYL</sequence>
<dbReference type="Proteomes" id="UP000270094">
    <property type="component" value="Unassembled WGS sequence"/>
</dbReference>
<dbReference type="InterPro" id="IPR008405">
    <property type="entry name" value="ApoL"/>
</dbReference>
<evidence type="ECO:0000313" key="2">
    <source>
        <dbReference type="EMBL" id="VDM80287.1"/>
    </source>
</evidence>
<dbReference type="PANTHER" id="PTHR14096:SF28">
    <property type="entry name" value="APOLIPOPROTEIN L, 1-RELATED"/>
    <property type="match status" value="1"/>
</dbReference>
<dbReference type="GO" id="GO:0005576">
    <property type="term" value="C:extracellular region"/>
    <property type="evidence" value="ECO:0007669"/>
    <property type="project" value="InterPro"/>
</dbReference>
<keyword evidence="3" id="KW-1185">Reference proteome</keyword>
<gene>
    <name evidence="2" type="ORF">SVUK_LOCUS15285</name>
</gene>
<reference evidence="2 3" key="1">
    <citation type="submission" date="2018-11" db="EMBL/GenBank/DDBJ databases">
        <authorList>
            <consortium name="Pathogen Informatics"/>
        </authorList>
    </citation>
    <scope>NUCLEOTIDE SEQUENCE [LARGE SCALE GENOMIC DNA]</scope>
</reference>
<evidence type="ECO:0000256" key="1">
    <source>
        <dbReference type="ARBA" id="ARBA00010090"/>
    </source>
</evidence>
<dbReference type="GO" id="GO:0008289">
    <property type="term" value="F:lipid binding"/>
    <property type="evidence" value="ECO:0007669"/>
    <property type="project" value="InterPro"/>
</dbReference>
<proteinExistence type="inferred from homology"/>
<accession>A0A3P7JVI4</accession>
<dbReference type="AlphaFoldDB" id="A0A3P7JVI4"/>
<dbReference type="Pfam" id="PF05461">
    <property type="entry name" value="ApoL"/>
    <property type="match status" value="1"/>
</dbReference>
<name>A0A3P7JVI4_STRVU</name>
<dbReference type="OrthoDB" id="5834939at2759"/>
<organism evidence="2 3">
    <name type="scientific">Strongylus vulgaris</name>
    <name type="common">Blood worm</name>
    <dbReference type="NCBI Taxonomy" id="40348"/>
    <lineage>
        <taxon>Eukaryota</taxon>
        <taxon>Metazoa</taxon>
        <taxon>Ecdysozoa</taxon>
        <taxon>Nematoda</taxon>
        <taxon>Chromadorea</taxon>
        <taxon>Rhabditida</taxon>
        <taxon>Rhabditina</taxon>
        <taxon>Rhabditomorpha</taxon>
        <taxon>Strongyloidea</taxon>
        <taxon>Strongylidae</taxon>
        <taxon>Strongylus</taxon>
    </lineage>
</organism>
<protein>
    <submittedName>
        <fullName evidence="2">Uncharacterized protein</fullName>
    </submittedName>
</protein>
<evidence type="ECO:0000313" key="3">
    <source>
        <dbReference type="Proteomes" id="UP000270094"/>
    </source>
</evidence>
<dbReference type="EMBL" id="UYYB01108056">
    <property type="protein sequence ID" value="VDM80287.1"/>
    <property type="molecule type" value="Genomic_DNA"/>
</dbReference>
<dbReference type="GO" id="GO:0016020">
    <property type="term" value="C:membrane"/>
    <property type="evidence" value="ECO:0007669"/>
    <property type="project" value="TreeGrafter"/>
</dbReference>
<comment type="similarity">
    <text evidence="1">Belongs to the apolipoprotein L family.</text>
</comment>
<dbReference type="PANTHER" id="PTHR14096">
    <property type="entry name" value="APOLIPOPROTEIN L"/>
    <property type="match status" value="1"/>
</dbReference>